<evidence type="ECO:0000313" key="1">
    <source>
        <dbReference type="EMBL" id="KWV48761.1"/>
    </source>
</evidence>
<dbReference type="AlphaFoldDB" id="A0A109JH27"/>
<dbReference type="RefSeq" id="WP_066513099.1">
    <property type="nucleotide sequence ID" value="NZ_LNCU01000106.1"/>
</dbReference>
<reference evidence="1 2" key="1">
    <citation type="submission" date="2015-11" db="EMBL/GenBank/DDBJ databases">
        <title>Draft Genome Sequence of the Strain BR 10303 (Bradyrhizobium sp.) isolated from nodules of Centrolobium paraense.</title>
        <authorList>
            <person name="Zelli J.E."/>
            <person name="Simoes-Araujo J.L."/>
            <person name="Barauna A.C."/>
            <person name="Silva K."/>
        </authorList>
    </citation>
    <scope>NUCLEOTIDE SEQUENCE [LARGE SCALE GENOMIC DNA]</scope>
    <source>
        <strain evidence="1 2">BR 10303</strain>
    </source>
</reference>
<evidence type="ECO:0000313" key="2">
    <source>
        <dbReference type="Proteomes" id="UP000057737"/>
    </source>
</evidence>
<sequence length="367" mass="41469">MIDTFRVGPFAMRYGHFVPRLYNYCRSLGFERQRMLPSRAFCSDESQGYPVMLLAQHFGTFPFDHGRVGGKVAINRHGPYAHHGEDLVMIQASHVGYDPDDGRFGVYQRHRTEGCRFGDCCGKLGAVLHWYQDEHAHACRQVQCGRLGGEPVFQIDNQYLDENRHEGLFLRLDRMVGTPLQPLKVLSTSKIFRASLAMRERLGENGFGETLAPIGPALSPDLFHFRRAPAAGAEEHDILETALGPVMPQLVTSPHPALDAARFVTQAEFDRTYRSILREPAFATKNVLFVSGVNIDVSPREAYPFPFTKFVPWAAYARLRDGRSFLLEQEQLVETLRRMPGENPDCLSFDQTIERMTTAPEIRLPAG</sequence>
<proteinExistence type="predicted"/>
<gene>
    <name evidence="1" type="ORF">AS156_17250</name>
</gene>
<accession>A0A109JH27</accession>
<protein>
    <recommendedName>
        <fullName evidence="3">Limiting CO2-inducible protein B/C beta carbonyic anhydrase domain-containing protein</fullName>
    </recommendedName>
</protein>
<dbReference type="EMBL" id="LNCU01000106">
    <property type="protein sequence ID" value="KWV48761.1"/>
    <property type="molecule type" value="Genomic_DNA"/>
</dbReference>
<organism evidence="1 2">
    <name type="scientific">Bradyrhizobium macuxiense</name>
    <dbReference type="NCBI Taxonomy" id="1755647"/>
    <lineage>
        <taxon>Bacteria</taxon>
        <taxon>Pseudomonadati</taxon>
        <taxon>Pseudomonadota</taxon>
        <taxon>Alphaproteobacteria</taxon>
        <taxon>Hyphomicrobiales</taxon>
        <taxon>Nitrobacteraceae</taxon>
        <taxon>Bradyrhizobium</taxon>
    </lineage>
</organism>
<evidence type="ECO:0008006" key="3">
    <source>
        <dbReference type="Google" id="ProtNLM"/>
    </source>
</evidence>
<keyword evidence="2" id="KW-1185">Reference proteome</keyword>
<dbReference type="Proteomes" id="UP000057737">
    <property type="component" value="Unassembled WGS sequence"/>
</dbReference>
<dbReference type="OrthoDB" id="5429206at2"/>
<name>A0A109JH27_9BRAD</name>
<comment type="caution">
    <text evidence="1">The sequence shown here is derived from an EMBL/GenBank/DDBJ whole genome shotgun (WGS) entry which is preliminary data.</text>
</comment>